<evidence type="ECO:0000313" key="4">
    <source>
        <dbReference type="Proteomes" id="UP000255101"/>
    </source>
</evidence>
<protein>
    <recommendedName>
        <fullName evidence="5">Tetratricopeptide repeat protein</fullName>
    </recommendedName>
</protein>
<gene>
    <name evidence="3" type="ORF">NCTC11460_01059</name>
</gene>
<evidence type="ECO:0000256" key="1">
    <source>
        <dbReference type="SAM" id="MobiDB-lite"/>
    </source>
</evidence>
<sequence>MKKRLLTIVVLISMISLSGCGFSESGELMSDARKFIEEGQYDKAMSNLSKVISEDESNTEARGMYYQALKLKKAVIHDSRKNYDLEIKELNDLLNDDSGSAKVRTQAETMLEKAQKAYANQKKASITRKENAKKSAEENKNRYASSSTYSSKYGNYFRNKTNTSTNDGTASSGNYGRSSQSSQSNNYGTSSQNRYGTQSNLSGNNSGYVNQSGSHTGTTQGSGSAGTGSGTVQSGNGY</sequence>
<proteinExistence type="predicted"/>
<dbReference type="Proteomes" id="UP000255101">
    <property type="component" value="Unassembled WGS sequence"/>
</dbReference>
<feature type="compositionally biased region" description="Basic and acidic residues" evidence="1">
    <location>
        <begin position="127"/>
        <end position="141"/>
    </location>
</feature>
<dbReference type="Gene3D" id="1.25.40.10">
    <property type="entry name" value="Tetratricopeptide repeat domain"/>
    <property type="match status" value="1"/>
</dbReference>
<feature type="chain" id="PRO_5038862975" description="Tetratricopeptide repeat protein" evidence="2">
    <location>
        <begin position="22"/>
        <end position="238"/>
    </location>
</feature>
<organism evidence="3 4">
    <name type="scientific">Peptostreptococcus anaerobius</name>
    <dbReference type="NCBI Taxonomy" id="1261"/>
    <lineage>
        <taxon>Bacteria</taxon>
        <taxon>Bacillati</taxon>
        <taxon>Bacillota</taxon>
        <taxon>Clostridia</taxon>
        <taxon>Peptostreptococcales</taxon>
        <taxon>Peptostreptococcaceae</taxon>
        <taxon>Peptostreptococcus</taxon>
    </lineage>
</organism>
<dbReference type="RefSeq" id="WP_002846385.1">
    <property type="nucleotide sequence ID" value="NZ_CAXUJS010000001.1"/>
</dbReference>
<evidence type="ECO:0000256" key="2">
    <source>
        <dbReference type="SAM" id="SignalP"/>
    </source>
</evidence>
<accession>A0A379CFS1</accession>
<evidence type="ECO:0008006" key="5">
    <source>
        <dbReference type="Google" id="ProtNLM"/>
    </source>
</evidence>
<dbReference type="AlphaFoldDB" id="A0A379CFS1"/>
<feature type="compositionally biased region" description="Low complexity" evidence="1">
    <location>
        <begin position="171"/>
        <end position="193"/>
    </location>
</feature>
<reference evidence="3 4" key="1">
    <citation type="submission" date="2018-06" db="EMBL/GenBank/DDBJ databases">
        <authorList>
            <consortium name="Pathogen Informatics"/>
            <person name="Doyle S."/>
        </authorList>
    </citation>
    <scope>NUCLEOTIDE SEQUENCE [LARGE SCALE GENOMIC DNA]</scope>
    <source>
        <strain evidence="3 4">NCTC11460</strain>
    </source>
</reference>
<feature type="compositionally biased region" description="Polar residues" evidence="1">
    <location>
        <begin position="142"/>
        <end position="170"/>
    </location>
</feature>
<evidence type="ECO:0000313" key="3">
    <source>
        <dbReference type="EMBL" id="SUB61140.1"/>
    </source>
</evidence>
<name>A0A379CFS1_9FIRM</name>
<keyword evidence="2" id="KW-0732">Signal</keyword>
<feature type="compositionally biased region" description="Polar residues" evidence="1">
    <location>
        <begin position="194"/>
        <end position="210"/>
    </location>
</feature>
<feature type="signal peptide" evidence="2">
    <location>
        <begin position="1"/>
        <end position="21"/>
    </location>
</feature>
<dbReference type="EMBL" id="UGTB01000004">
    <property type="protein sequence ID" value="SUB61140.1"/>
    <property type="molecule type" value="Genomic_DNA"/>
</dbReference>
<feature type="region of interest" description="Disordered" evidence="1">
    <location>
        <begin position="115"/>
        <end position="238"/>
    </location>
</feature>
<feature type="compositionally biased region" description="Low complexity" evidence="1">
    <location>
        <begin position="211"/>
        <end position="222"/>
    </location>
</feature>
<dbReference type="InterPro" id="IPR011990">
    <property type="entry name" value="TPR-like_helical_dom_sf"/>
</dbReference>
<dbReference type="PROSITE" id="PS51257">
    <property type="entry name" value="PROKAR_LIPOPROTEIN"/>
    <property type="match status" value="1"/>
</dbReference>